<feature type="compositionally biased region" description="Polar residues" evidence="6">
    <location>
        <begin position="84"/>
        <end position="96"/>
    </location>
</feature>
<feature type="domain" description="Replication factor A C-terminal" evidence="8">
    <location>
        <begin position="863"/>
        <end position="1009"/>
    </location>
</feature>
<evidence type="ECO:0000313" key="10">
    <source>
        <dbReference type="Proteomes" id="UP000824890"/>
    </source>
</evidence>
<reference evidence="9 10" key="1">
    <citation type="submission" date="2021-05" db="EMBL/GenBank/DDBJ databases">
        <title>Genome Assembly of Synthetic Allotetraploid Brassica napus Reveals Homoeologous Exchanges between Subgenomes.</title>
        <authorList>
            <person name="Davis J.T."/>
        </authorList>
    </citation>
    <scope>NUCLEOTIDE SEQUENCE [LARGE SCALE GENOMIC DNA]</scope>
    <source>
        <strain evidence="10">cv. Da-Ae</strain>
        <tissue evidence="9">Seedling</tissue>
    </source>
</reference>
<evidence type="ECO:0000256" key="2">
    <source>
        <dbReference type="ARBA" id="ARBA00022723"/>
    </source>
</evidence>
<dbReference type="SUPFAM" id="SSF50249">
    <property type="entry name" value="Nucleic acid-binding proteins"/>
    <property type="match status" value="3"/>
</dbReference>
<dbReference type="CDD" id="cd04476">
    <property type="entry name" value="RPA1_DBD_C"/>
    <property type="match status" value="2"/>
</dbReference>
<evidence type="ECO:0000256" key="4">
    <source>
        <dbReference type="ARBA" id="ARBA00022833"/>
    </source>
</evidence>
<keyword evidence="4" id="KW-0862">Zinc</keyword>
<keyword evidence="7" id="KW-1133">Transmembrane helix</keyword>
<keyword evidence="7" id="KW-0472">Membrane</keyword>
<dbReference type="Proteomes" id="UP000824890">
    <property type="component" value="Unassembled WGS sequence"/>
</dbReference>
<dbReference type="Pfam" id="PF08646">
    <property type="entry name" value="Rep_fac-A_C"/>
    <property type="match status" value="2"/>
</dbReference>
<organism evidence="9 10">
    <name type="scientific">Brassica napus</name>
    <name type="common">Rape</name>
    <dbReference type="NCBI Taxonomy" id="3708"/>
    <lineage>
        <taxon>Eukaryota</taxon>
        <taxon>Viridiplantae</taxon>
        <taxon>Streptophyta</taxon>
        <taxon>Embryophyta</taxon>
        <taxon>Tracheophyta</taxon>
        <taxon>Spermatophyta</taxon>
        <taxon>Magnoliopsida</taxon>
        <taxon>eudicotyledons</taxon>
        <taxon>Gunneridae</taxon>
        <taxon>Pentapetalae</taxon>
        <taxon>rosids</taxon>
        <taxon>malvids</taxon>
        <taxon>Brassicales</taxon>
        <taxon>Brassicaceae</taxon>
        <taxon>Brassiceae</taxon>
        <taxon>Brassica</taxon>
    </lineage>
</organism>
<dbReference type="PANTHER" id="PTHR47165">
    <property type="entry name" value="OS03G0429900 PROTEIN"/>
    <property type="match status" value="1"/>
</dbReference>
<sequence>MDRYRFLRPRIYIDLLICVFFFGSRTVLSFQLLLAMKVSGVSDSEKMTGETAIPSDSVNPISQSGVSSGDNGPTKSRCGMADSKGTSKSGPQSGITSGVDKPVKSRGTTAETQRPIRTHGRTGGSSGPVIGVRGRPSVSAIDKGKSIVSDDVGKVITFKDVKFGPHEDEIRFRLIHFWEAWNVQTKVLIGIEMLLIDEEASVIQGFISYGRIETYLPHMKAGCTYRLNKFYGSKSKTVYRIADSDVTISFSWNSALTALEDSSICFPEDRIRIHGFREFDGASDLKGDLYDYIGHIKLVNGKVPTDSILLDEGEIAVSRRVELHVQTHDDPVMKLYLWDKAAFEFIDKFKASRGTARVILVTTLNPKRFGGVLSLSAMASSRVFMDSDIQETLSYLSWLNSNLDVASRVNAEVITKPEPATLGELFAYMNQASSKVAWFECTATIDDVVHGSGWYYIGCGVCHTKATKGPTTLMCKKCGKSEIVGVAQYLTRLSVYDNNDQAVFVVLGDAGEELTGKKASELVEKYYQVNDNIEGDHKVPVPQAMIDTIGQTRKFIVKVSKHNLDAKTQTLTVTKVLPPDAAGPEDNLEGDVDVIGDAEGVGNAAEFGKRGADEIESEVSYYGLGTVIQGFIPPGRIKKYLPEMKRGSVYELINFYGSKNKPMYRVADHIATVSFSWNSEFSVLHDISIPFDEDRFRMHSYEDFEANCDLKGDLYDVLGHMKLVDGQSLTERPTIDEAKIATTRHIMVHVQSYEGPVMKLYLWDQAATDFCKKFKSYENTPTVLLVTAVNTKRLGGTLALSSMSPTRVFMDYDVQPTIDYFTWLSSNPEIAKQVSADVVTKREMMTISDIFSYMTLESAKDAFFECTATIDDVVHGSAWYYIACTGCHSKATKSANSLICTNPRCVKDTTAGVAQYRAKISVYDSSEQGFFVLLGDAGFQLTGRHASELVSNYFEANKDKGPDHEVPVPEALMSIIGQTHKFCVKVTDHNFSGNTRAITVTKILPLDTPSPTEASLENAIPATSKEAVQSGSDVCEPLDSRGGSAGEESKRTFDSVDPEKVKRARCEK</sequence>
<comment type="similarity">
    <text evidence="1">Belongs to the replication factor A protein 1 family.</text>
</comment>
<evidence type="ECO:0000259" key="8">
    <source>
        <dbReference type="Pfam" id="PF08646"/>
    </source>
</evidence>
<gene>
    <name evidence="9" type="ORF">HID58_038641</name>
</gene>
<feature type="region of interest" description="Disordered" evidence="6">
    <location>
        <begin position="1023"/>
        <end position="1068"/>
    </location>
</feature>
<dbReference type="InterPro" id="IPR013955">
    <property type="entry name" value="Rep_factor-A_C"/>
</dbReference>
<dbReference type="CDD" id="cd04480">
    <property type="entry name" value="RPA1_DBD_A_like"/>
    <property type="match status" value="1"/>
</dbReference>
<feature type="transmembrane region" description="Helical" evidence="7">
    <location>
        <begin position="12"/>
        <end position="34"/>
    </location>
</feature>
<keyword evidence="5" id="KW-0238">DNA-binding</keyword>
<protein>
    <recommendedName>
        <fullName evidence="8">Replication factor A C-terminal domain-containing protein</fullName>
    </recommendedName>
</protein>
<comment type="caution">
    <text evidence="9">The sequence shown here is derived from an EMBL/GenBank/DDBJ whole genome shotgun (WGS) entry which is preliminary data.</text>
</comment>
<name>A0ABQ8BPT7_BRANA</name>
<evidence type="ECO:0000313" key="9">
    <source>
        <dbReference type="EMBL" id="KAH0906814.1"/>
    </source>
</evidence>
<evidence type="ECO:0000256" key="1">
    <source>
        <dbReference type="ARBA" id="ARBA00005690"/>
    </source>
</evidence>
<evidence type="ECO:0000256" key="5">
    <source>
        <dbReference type="ARBA" id="ARBA00023125"/>
    </source>
</evidence>
<keyword evidence="7" id="KW-0812">Transmembrane</keyword>
<feature type="compositionally biased region" description="Polar residues" evidence="6">
    <location>
        <begin position="54"/>
        <end position="74"/>
    </location>
</feature>
<feature type="region of interest" description="Disordered" evidence="6">
    <location>
        <begin position="44"/>
        <end position="135"/>
    </location>
</feature>
<keyword evidence="2" id="KW-0479">Metal-binding</keyword>
<evidence type="ECO:0000256" key="7">
    <source>
        <dbReference type="SAM" id="Phobius"/>
    </source>
</evidence>
<keyword evidence="10" id="KW-1185">Reference proteome</keyword>
<dbReference type="InterPro" id="IPR012340">
    <property type="entry name" value="NA-bd_OB-fold"/>
</dbReference>
<dbReference type="EMBL" id="JAGKQM010000010">
    <property type="protein sequence ID" value="KAH0906814.1"/>
    <property type="molecule type" value="Genomic_DNA"/>
</dbReference>
<accession>A0ABQ8BPT7</accession>
<evidence type="ECO:0000256" key="3">
    <source>
        <dbReference type="ARBA" id="ARBA00022771"/>
    </source>
</evidence>
<dbReference type="InterPro" id="IPR047192">
    <property type="entry name" value="Euk_RPA1_DBD_C"/>
</dbReference>
<feature type="compositionally biased region" description="Basic and acidic residues" evidence="6">
    <location>
        <begin position="1047"/>
        <end position="1068"/>
    </location>
</feature>
<evidence type="ECO:0000256" key="6">
    <source>
        <dbReference type="SAM" id="MobiDB-lite"/>
    </source>
</evidence>
<keyword evidence="3" id="KW-0863">Zinc-finger</keyword>
<feature type="domain" description="Replication factor A C-terminal" evidence="8">
    <location>
        <begin position="438"/>
        <end position="581"/>
    </location>
</feature>
<proteinExistence type="inferred from homology"/>
<dbReference type="Gene3D" id="2.40.50.140">
    <property type="entry name" value="Nucleic acid-binding proteins"/>
    <property type="match status" value="4"/>
</dbReference>
<dbReference type="PANTHER" id="PTHR47165:SF4">
    <property type="entry name" value="OS03G0429900 PROTEIN"/>
    <property type="match status" value="1"/>
</dbReference>